<evidence type="ECO:0000313" key="5">
    <source>
        <dbReference type="Proteomes" id="UP001595891"/>
    </source>
</evidence>
<dbReference type="InterPro" id="IPR036271">
    <property type="entry name" value="Tet_transcr_reg_TetR-rel_C_sf"/>
</dbReference>
<accession>A0ABV9EVH0</accession>
<sequence length="114" mass="11560">MSGESSGRGIPGPALRGCPFHNASVEVADLDSRVRVLAAEHKRDFARRLTDVAAQAGAADPEALAEQLAVLFDGATALSTTLNHGGPFAAAASAATILIDAAIPPAEPHAPTRP</sequence>
<dbReference type="Proteomes" id="UP001595891">
    <property type="component" value="Unassembled WGS sequence"/>
</dbReference>
<organism evidence="4 5">
    <name type="scientific">Sphaerisporangium corydalis</name>
    <dbReference type="NCBI Taxonomy" id="1441875"/>
    <lineage>
        <taxon>Bacteria</taxon>
        <taxon>Bacillati</taxon>
        <taxon>Actinomycetota</taxon>
        <taxon>Actinomycetes</taxon>
        <taxon>Streptosporangiales</taxon>
        <taxon>Streptosporangiaceae</taxon>
        <taxon>Sphaerisporangium</taxon>
    </lineage>
</organism>
<dbReference type="InterPro" id="IPR011075">
    <property type="entry name" value="TetR_C"/>
</dbReference>
<evidence type="ECO:0000259" key="3">
    <source>
        <dbReference type="Pfam" id="PF16925"/>
    </source>
</evidence>
<evidence type="ECO:0000256" key="1">
    <source>
        <dbReference type="ARBA" id="ARBA00023015"/>
    </source>
</evidence>
<keyword evidence="1" id="KW-0805">Transcription regulation</keyword>
<comment type="caution">
    <text evidence="4">The sequence shown here is derived from an EMBL/GenBank/DDBJ whole genome shotgun (WGS) entry which is preliminary data.</text>
</comment>
<evidence type="ECO:0000313" key="4">
    <source>
        <dbReference type="EMBL" id="MFC4592460.1"/>
    </source>
</evidence>
<keyword evidence="2" id="KW-0804">Transcription</keyword>
<name>A0ABV9EVH0_9ACTN</name>
<dbReference type="Pfam" id="PF16925">
    <property type="entry name" value="TetR_C_13"/>
    <property type="match status" value="1"/>
</dbReference>
<dbReference type="EMBL" id="JBHSFN010000052">
    <property type="protein sequence ID" value="MFC4592460.1"/>
    <property type="molecule type" value="Genomic_DNA"/>
</dbReference>
<proteinExistence type="predicted"/>
<dbReference type="SUPFAM" id="SSF48498">
    <property type="entry name" value="Tetracyclin repressor-like, C-terminal domain"/>
    <property type="match status" value="1"/>
</dbReference>
<reference evidence="5" key="1">
    <citation type="journal article" date="2019" name="Int. J. Syst. Evol. Microbiol.">
        <title>The Global Catalogue of Microorganisms (GCM) 10K type strain sequencing project: providing services to taxonomists for standard genome sequencing and annotation.</title>
        <authorList>
            <consortium name="The Broad Institute Genomics Platform"/>
            <consortium name="The Broad Institute Genome Sequencing Center for Infectious Disease"/>
            <person name="Wu L."/>
            <person name="Ma J."/>
        </authorList>
    </citation>
    <scope>NUCLEOTIDE SEQUENCE [LARGE SCALE GENOMIC DNA]</scope>
    <source>
        <strain evidence="5">CCUG 49560</strain>
    </source>
</reference>
<protein>
    <submittedName>
        <fullName evidence="4">TetR family transcriptional regulator C-terminal domain-containing protein</fullName>
    </submittedName>
</protein>
<keyword evidence="5" id="KW-1185">Reference proteome</keyword>
<dbReference type="RefSeq" id="WP_262845126.1">
    <property type="nucleotide sequence ID" value="NZ_JANZYP010000036.1"/>
</dbReference>
<gene>
    <name evidence="4" type="ORF">ACFO8L_40690</name>
</gene>
<feature type="domain" description="Tetracyclin repressor-like C-terminal" evidence="3">
    <location>
        <begin position="16"/>
        <end position="93"/>
    </location>
</feature>
<evidence type="ECO:0000256" key="2">
    <source>
        <dbReference type="ARBA" id="ARBA00023163"/>
    </source>
</evidence>
<dbReference type="Gene3D" id="1.10.357.10">
    <property type="entry name" value="Tetracycline Repressor, domain 2"/>
    <property type="match status" value="1"/>
</dbReference>